<sequence>MKTTLLSREVGYGKEDVAELETASVKVQLIYDKTLFMLHSHIPASLWNATIGVPYSIISSLYKGNGEAGTVFQKWIQGPLGWKCIGCERHCLEQEQGKPERNRGISDQRRTYTFHNGRRQSLILQAVIWSLFEKTLMLHPFLGAETFLDGDDLETISAYFVPTYVNDVRFRELNKPCKAYTDTGIRVFQEWVAAPDLVLQWDGGLTEGRWMTGVYVNQAKFAGLGPYLKDAAGKRTYMEAFVQ</sequence>
<evidence type="ECO:0000313" key="2">
    <source>
        <dbReference type="Proteomes" id="UP000034189"/>
    </source>
</evidence>
<evidence type="ECO:0000313" key="1">
    <source>
        <dbReference type="EMBL" id="AKG35564.1"/>
    </source>
</evidence>
<dbReference type="OrthoDB" id="2651924at2"/>
<dbReference type="Proteomes" id="UP000034189">
    <property type="component" value="Chromosome"/>
</dbReference>
<accession>A0A0F7FAC0</accession>
<organism evidence="1 2">
    <name type="scientific">Paenibacillus durus ATCC 35681</name>
    <dbReference type="NCBI Taxonomy" id="1333534"/>
    <lineage>
        <taxon>Bacteria</taxon>
        <taxon>Bacillati</taxon>
        <taxon>Bacillota</taxon>
        <taxon>Bacilli</taxon>
        <taxon>Bacillales</taxon>
        <taxon>Paenibacillaceae</taxon>
        <taxon>Paenibacillus</taxon>
    </lineage>
</organism>
<protein>
    <submittedName>
        <fullName evidence="1">Uncharacterized protein</fullName>
    </submittedName>
</protein>
<dbReference type="AlphaFoldDB" id="A0A0F7FAC0"/>
<proteinExistence type="predicted"/>
<dbReference type="RefSeq" id="WP_025700326.1">
    <property type="nucleotide sequence ID" value="NZ_ASQQ01000763.1"/>
</dbReference>
<dbReference type="HOGENOM" id="CLU_1155517_0_0_9"/>
<reference evidence="1 2" key="1">
    <citation type="submission" date="2015-03" db="EMBL/GenBank/DDBJ databases">
        <authorList>
            <person name="Abdul Halim M."/>
        </authorList>
    </citation>
    <scope>NUCLEOTIDE SEQUENCE [LARGE SCALE GENOMIC DNA]</scope>
    <source>
        <strain evidence="1 2">ATCC 35681</strain>
    </source>
</reference>
<name>A0A0F7FAC0_PAEDU</name>
<reference evidence="1 2" key="2">
    <citation type="journal article" date="2016" name="Genome Announc.">
        <title>Genome Sequence of a Gram-Positive Diazotroph, Paenibacillus durus Type Strain ATCC 35681.</title>
        <authorList>
            <person name="Halim M.A."/>
            <person name="Rahman A.Y."/>
            <person name="Sim K.S."/>
            <person name="Yam H.C."/>
            <person name="Rahim A.A."/>
            <person name="Ghazali A.H."/>
            <person name="Najimudin N."/>
        </authorList>
    </citation>
    <scope>NUCLEOTIDE SEQUENCE [LARGE SCALE GENOMIC DNA]</scope>
    <source>
        <strain evidence="1 2">ATCC 35681</strain>
    </source>
</reference>
<dbReference type="PATRIC" id="fig|1333534.5.peg.3101"/>
<gene>
    <name evidence="1" type="ORF">VK70_14085</name>
</gene>
<dbReference type="EMBL" id="CP011114">
    <property type="protein sequence ID" value="AKG35564.1"/>
    <property type="molecule type" value="Genomic_DNA"/>
</dbReference>